<name>A0A1M5I129_9FLAO</name>
<dbReference type="OrthoDB" id="4174719at2"/>
<organism evidence="6 7">
    <name type="scientific">Flagellimonas flava</name>
    <dbReference type="NCBI Taxonomy" id="570519"/>
    <lineage>
        <taxon>Bacteria</taxon>
        <taxon>Pseudomonadati</taxon>
        <taxon>Bacteroidota</taxon>
        <taxon>Flavobacteriia</taxon>
        <taxon>Flavobacteriales</taxon>
        <taxon>Flavobacteriaceae</taxon>
        <taxon>Flagellimonas</taxon>
    </lineage>
</organism>
<dbReference type="Proteomes" id="UP000184532">
    <property type="component" value="Unassembled WGS sequence"/>
</dbReference>
<protein>
    <recommendedName>
        <fullName evidence="1">peptide-methionine (S)-S-oxide reductase</fullName>
        <ecNumber evidence="1">1.8.4.11</ecNumber>
    </recommendedName>
</protein>
<evidence type="ECO:0000256" key="3">
    <source>
        <dbReference type="ARBA" id="ARBA00047806"/>
    </source>
</evidence>
<comment type="catalytic activity">
    <reaction evidence="4">
        <text>[thioredoxin]-disulfide + L-methionine + H2O = L-methionine (S)-S-oxide + [thioredoxin]-dithiol</text>
        <dbReference type="Rhea" id="RHEA:19993"/>
        <dbReference type="Rhea" id="RHEA-COMP:10698"/>
        <dbReference type="Rhea" id="RHEA-COMP:10700"/>
        <dbReference type="ChEBI" id="CHEBI:15377"/>
        <dbReference type="ChEBI" id="CHEBI:29950"/>
        <dbReference type="ChEBI" id="CHEBI:50058"/>
        <dbReference type="ChEBI" id="CHEBI:57844"/>
        <dbReference type="ChEBI" id="CHEBI:58772"/>
        <dbReference type="EC" id="1.8.4.11"/>
    </reaction>
</comment>
<dbReference type="PANTHER" id="PTHR43774:SF1">
    <property type="entry name" value="PEPTIDE METHIONINE SULFOXIDE REDUCTASE MSRA 2"/>
    <property type="match status" value="1"/>
</dbReference>
<dbReference type="SUPFAM" id="SSF55068">
    <property type="entry name" value="Peptide methionine sulfoxide reductase"/>
    <property type="match status" value="1"/>
</dbReference>
<dbReference type="GO" id="GO:0008113">
    <property type="term" value="F:peptide-methionine (S)-S-oxide reductase activity"/>
    <property type="evidence" value="ECO:0007669"/>
    <property type="project" value="UniProtKB-EC"/>
</dbReference>
<evidence type="ECO:0000313" key="6">
    <source>
        <dbReference type="EMBL" id="SHG21945.1"/>
    </source>
</evidence>
<evidence type="ECO:0000256" key="1">
    <source>
        <dbReference type="ARBA" id="ARBA00012502"/>
    </source>
</evidence>
<dbReference type="EC" id="1.8.4.11" evidence="1"/>
<dbReference type="AlphaFoldDB" id="A0A1M5I129"/>
<dbReference type="Pfam" id="PF01625">
    <property type="entry name" value="PMSR"/>
    <property type="match status" value="1"/>
</dbReference>
<gene>
    <name evidence="6" type="ORF">SAMN04488116_0357</name>
</gene>
<proteinExistence type="predicted"/>
<comment type="catalytic activity">
    <reaction evidence="3">
        <text>L-methionyl-[protein] + [thioredoxin]-disulfide + H2O = L-methionyl-(S)-S-oxide-[protein] + [thioredoxin]-dithiol</text>
        <dbReference type="Rhea" id="RHEA:14217"/>
        <dbReference type="Rhea" id="RHEA-COMP:10698"/>
        <dbReference type="Rhea" id="RHEA-COMP:10700"/>
        <dbReference type="Rhea" id="RHEA-COMP:12313"/>
        <dbReference type="Rhea" id="RHEA-COMP:12315"/>
        <dbReference type="ChEBI" id="CHEBI:15377"/>
        <dbReference type="ChEBI" id="CHEBI:16044"/>
        <dbReference type="ChEBI" id="CHEBI:29950"/>
        <dbReference type="ChEBI" id="CHEBI:44120"/>
        <dbReference type="ChEBI" id="CHEBI:50058"/>
        <dbReference type="EC" id="1.8.4.11"/>
    </reaction>
</comment>
<dbReference type="InterPro" id="IPR002569">
    <property type="entry name" value="Met_Sox_Rdtase_MsrA_dom"/>
</dbReference>
<dbReference type="Gene3D" id="3.30.1060.10">
    <property type="entry name" value="Peptide methionine sulphoxide reductase MsrA"/>
    <property type="match status" value="1"/>
</dbReference>
<evidence type="ECO:0000313" key="7">
    <source>
        <dbReference type="Proteomes" id="UP000184532"/>
    </source>
</evidence>
<dbReference type="EMBL" id="FQWL01000001">
    <property type="protein sequence ID" value="SHG21945.1"/>
    <property type="molecule type" value="Genomic_DNA"/>
</dbReference>
<evidence type="ECO:0000259" key="5">
    <source>
        <dbReference type="Pfam" id="PF01625"/>
    </source>
</evidence>
<dbReference type="PANTHER" id="PTHR43774">
    <property type="entry name" value="PEPTIDE METHIONINE SULFOXIDE REDUCTASE"/>
    <property type="match status" value="1"/>
</dbReference>
<reference evidence="7" key="1">
    <citation type="submission" date="2016-11" db="EMBL/GenBank/DDBJ databases">
        <authorList>
            <person name="Varghese N."/>
            <person name="Submissions S."/>
        </authorList>
    </citation>
    <scope>NUCLEOTIDE SEQUENCE [LARGE SCALE GENOMIC DNA]</scope>
    <source>
        <strain evidence="7">DSM 22638</strain>
    </source>
</reference>
<dbReference type="STRING" id="570519.SAMN04488116_0357"/>
<keyword evidence="2" id="KW-0560">Oxidoreductase</keyword>
<evidence type="ECO:0000256" key="4">
    <source>
        <dbReference type="ARBA" id="ARBA00048782"/>
    </source>
</evidence>
<sequence length="172" mass="19578">MKIEKIGLGGGCHWCTEAVYQSLLGVVKVEQGFITPLEQVDSFSEAVVVYYDPSVISLQDLVAIHLHTHASSRNHSFRNKYRSAVYAFNDKDLIKAQKSIEDSEADFNNSLVTKGYRFGGFKPSQDQFWNYYYKNPEKPFCKTHISPKLQVLMEKFSGKLDKSKINTSDKPV</sequence>
<dbReference type="InterPro" id="IPR036509">
    <property type="entry name" value="Met_Sox_Rdtase_MsrA_sf"/>
</dbReference>
<keyword evidence="7" id="KW-1185">Reference proteome</keyword>
<evidence type="ECO:0000256" key="2">
    <source>
        <dbReference type="ARBA" id="ARBA00023002"/>
    </source>
</evidence>
<dbReference type="RefSeq" id="WP_073176187.1">
    <property type="nucleotide sequence ID" value="NZ_FQWL01000001.1"/>
</dbReference>
<accession>A0A1M5I129</accession>
<feature type="domain" description="Peptide methionine sulphoxide reductase MsrA" evidence="5">
    <location>
        <begin position="6"/>
        <end position="141"/>
    </location>
</feature>